<sequence length="76" mass="8851">MLLAIAVLRIADALDYGLNRVVNHAFFSEKDEESITIEVRAKSLDIDVDKVEKKGRLLEDLLKKKMKIKMFIYRQL</sequence>
<dbReference type="Proteomes" id="UP000277582">
    <property type="component" value="Unassembled WGS sequence"/>
</dbReference>
<evidence type="ECO:0000313" key="1">
    <source>
        <dbReference type="EMBL" id="RSN76960.1"/>
    </source>
</evidence>
<evidence type="ECO:0000313" key="2">
    <source>
        <dbReference type="Proteomes" id="UP000277582"/>
    </source>
</evidence>
<protein>
    <submittedName>
        <fullName evidence="1">Uncharacterized protein</fullName>
    </submittedName>
</protein>
<keyword evidence="2" id="KW-1185">Reference proteome</keyword>
<dbReference type="AlphaFoldDB" id="A0A429GT08"/>
<proteinExistence type="predicted"/>
<accession>A0A429GT08</accession>
<dbReference type="RefSeq" id="WP_125670605.1">
    <property type="nucleotide sequence ID" value="NZ_RCOS01000047.1"/>
</dbReference>
<comment type="caution">
    <text evidence="1">The sequence shown here is derived from an EMBL/GenBank/DDBJ whole genome shotgun (WGS) entry which is preliminary data.</text>
</comment>
<dbReference type="EMBL" id="RCOS01000047">
    <property type="protein sequence ID" value="RSN76960.1"/>
    <property type="molecule type" value="Genomic_DNA"/>
</dbReference>
<name>A0A429GT08_9CREN</name>
<organism evidence="1 2">
    <name type="scientific">Candidatus Methanodesulfokora washburnensis</name>
    <dbReference type="NCBI Taxonomy" id="2478471"/>
    <lineage>
        <taxon>Archaea</taxon>
        <taxon>Thermoproteota</taxon>
        <taxon>Candidatus Korarchaeia</taxon>
        <taxon>Candidatus Korarchaeia incertae sedis</taxon>
        <taxon>Candidatus Methanodesulfokora</taxon>
    </lineage>
</organism>
<gene>
    <name evidence="1" type="ORF">D6D85_03180</name>
</gene>
<dbReference type="Gene3D" id="1.10.3210.10">
    <property type="entry name" value="Hypothetical protein af1432"/>
    <property type="match status" value="1"/>
</dbReference>
<reference evidence="1 2" key="1">
    <citation type="submission" date="2018-10" db="EMBL/GenBank/DDBJ databases">
        <title>Co-occurring genomic capacity for anaerobic methane metabolism and dissimilatory sulfite reduction discovered in the Korarchaeota.</title>
        <authorList>
            <person name="Mckay L.J."/>
            <person name="Dlakic M."/>
            <person name="Fields M.W."/>
            <person name="Delmont T.O."/>
            <person name="Eren A.M."/>
            <person name="Jay Z.J."/>
            <person name="Klingelsmith K.B."/>
            <person name="Rusch D.B."/>
            <person name="Inskeep W.P."/>
        </authorList>
    </citation>
    <scope>NUCLEOTIDE SEQUENCE [LARGE SCALE GENOMIC DNA]</scope>
    <source>
        <strain evidence="1 2">MDKW</strain>
    </source>
</reference>